<dbReference type="RefSeq" id="WP_119715761.1">
    <property type="nucleotide sequence ID" value="NZ_OMOH01000005.1"/>
</dbReference>
<dbReference type="GO" id="GO:0016787">
    <property type="term" value="F:hydrolase activity"/>
    <property type="evidence" value="ECO:0007669"/>
    <property type="project" value="UniProtKB-KW"/>
</dbReference>
<dbReference type="EMBL" id="OMOH01000005">
    <property type="protein sequence ID" value="SPF68611.1"/>
    <property type="molecule type" value="Genomic_DNA"/>
</dbReference>
<protein>
    <submittedName>
        <fullName evidence="2">Glycoside hydrolase superfamily</fullName>
    </submittedName>
</protein>
<keyword evidence="2" id="KW-0378">Hydrolase</keyword>
<sequence length="500" mass="52593">MNAHAPVRLSRRTLLAGTGSAALALTAATCSPSDPSSATPAEAGIARLDVTDPDGRLLDFAGLRRIQSNGVGEDAWDDQLLHPESLEVITHAPLYEDTESSAAVDLPEGGATLSLSWPTSHGYSALFADIPGPGRHSLAELAARGLHERQQPRLDTLPASQARTAVENLRQEASAALDACTGAAGPAERAAHGAEALEAATAAQLMLDEACLALAPGDAFIGVTFTRPPDPGRLSRAAGIGAGHRPVAARIVVEDDTDPAELDSWRQTITALHAAGSLAMVQVCDSQLMAELDQGEWDRRVSALVRGLSEADAWEIGNELGGSWLGADAVERTLQAAHAVRANQATADATTVLTLYYQLGQDSAENSTLSWARDNLTPELLDLTDVLGLSVYPQWHPLGAGADRVLTALATAFPDQRVALTELGYGGDDLDPGPWWFGDEHDAAAARNATARHLTSAALGRPGCWGAPFWWYYLEDEEPGTPGGPVSETLIEVARDTGSR</sequence>
<feature type="signal peptide" evidence="1">
    <location>
        <begin position="1"/>
        <end position="24"/>
    </location>
</feature>
<name>A0A375I4D5_9ACTN</name>
<dbReference type="InterPro" id="IPR006311">
    <property type="entry name" value="TAT_signal"/>
</dbReference>
<gene>
    <name evidence="2" type="ORF">PROPJV5_1593</name>
</gene>
<dbReference type="OrthoDB" id="5538531at2"/>
<evidence type="ECO:0000313" key="3">
    <source>
        <dbReference type="Proteomes" id="UP000265962"/>
    </source>
</evidence>
<organism evidence="2 3">
    <name type="scientific">Propionibacterium ruminifibrarum</name>
    <dbReference type="NCBI Taxonomy" id="1962131"/>
    <lineage>
        <taxon>Bacteria</taxon>
        <taxon>Bacillati</taxon>
        <taxon>Actinomycetota</taxon>
        <taxon>Actinomycetes</taxon>
        <taxon>Propionibacteriales</taxon>
        <taxon>Propionibacteriaceae</taxon>
        <taxon>Propionibacterium</taxon>
    </lineage>
</organism>
<dbReference type="SUPFAM" id="SSF51445">
    <property type="entry name" value="(Trans)glycosidases"/>
    <property type="match status" value="1"/>
</dbReference>
<dbReference type="Gene3D" id="3.20.20.80">
    <property type="entry name" value="Glycosidases"/>
    <property type="match status" value="1"/>
</dbReference>
<reference evidence="3" key="1">
    <citation type="submission" date="2018-02" db="EMBL/GenBank/DDBJ databases">
        <authorList>
            <person name="Hornung B."/>
        </authorList>
    </citation>
    <scope>NUCLEOTIDE SEQUENCE [LARGE SCALE GENOMIC DNA]</scope>
</reference>
<dbReference type="InterPro" id="IPR017853">
    <property type="entry name" value="GH"/>
</dbReference>
<dbReference type="PROSITE" id="PS51318">
    <property type="entry name" value="TAT"/>
    <property type="match status" value="1"/>
</dbReference>
<evidence type="ECO:0000313" key="2">
    <source>
        <dbReference type="EMBL" id="SPF68611.1"/>
    </source>
</evidence>
<proteinExistence type="predicted"/>
<accession>A0A375I4D5</accession>
<feature type="chain" id="PRO_5038851578" evidence="1">
    <location>
        <begin position="25"/>
        <end position="500"/>
    </location>
</feature>
<keyword evidence="3" id="KW-1185">Reference proteome</keyword>
<dbReference type="AlphaFoldDB" id="A0A375I4D5"/>
<evidence type="ECO:0000256" key="1">
    <source>
        <dbReference type="SAM" id="SignalP"/>
    </source>
</evidence>
<keyword evidence="1" id="KW-0732">Signal</keyword>
<dbReference type="Proteomes" id="UP000265962">
    <property type="component" value="Unassembled WGS sequence"/>
</dbReference>